<dbReference type="InterPro" id="IPR008969">
    <property type="entry name" value="CarboxyPept-like_regulatory"/>
</dbReference>
<dbReference type="InterPro" id="IPR003672">
    <property type="entry name" value="CobN/Mg_chltase"/>
</dbReference>
<dbReference type="PATRIC" id="fig|2162.10.peg.669"/>
<dbReference type="RefSeq" id="WP_048085485.1">
    <property type="nucleotide sequence ID" value="NZ_CP006933.1"/>
</dbReference>
<feature type="compositionally biased region" description="Low complexity" evidence="1">
    <location>
        <begin position="1380"/>
        <end position="1406"/>
    </location>
</feature>
<feature type="region of interest" description="Disordered" evidence="1">
    <location>
        <begin position="1375"/>
        <end position="1444"/>
    </location>
</feature>
<dbReference type="OrthoDB" id="192131at2157"/>
<dbReference type="PANTHER" id="PTHR44119">
    <property type="entry name" value="MAGNESIUM-CHELATASE SUBUNIT CHLH, CHLOROPLASTIC"/>
    <property type="match status" value="1"/>
</dbReference>
<evidence type="ECO:0000259" key="3">
    <source>
        <dbReference type="Pfam" id="PF02514"/>
    </source>
</evidence>
<dbReference type="KEGG" id="mfc:BRM9_1714"/>
<dbReference type="STRING" id="2162.BRM9_1714"/>
<dbReference type="Proteomes" id="UP000062768">
    <property type="component" value="Chromosome I"/>
</dbReference>
<evidence type="ECO:0000256" key="1">
    <source>
        <dbReference type="SAM" id="MobiDB-lite"/>
    </source>
</evidence>
<protein>
    <submittedName>
        <fullName evidence="4">Cobaltochelatase CobN3</fullName>
    </submittedName>
    <submittedName>
        <fullName evidence="5">Putative secreted protein</fullName>
    </submittedName>
</protein>
<sequence>MKKRRILMVVMFLFILTLCGTVYAEDIGDDSGVLINSSSESTNNSLNDSSNKLNEINITGKVVDCVTGELFSGVNVTASYNGRQLATTQTDGQGMYLLHFFSNLTQFNITASYPGHKPSSQLVNFTENNTALNGTADFQLGKPRVLFIVNSVKASFIDAVIACDYLDVTVFAGKNLPETINVNDYDLIFVDWLSSGLSYCTRVVALMQEAVANNITVIMTKTWYLDIPSEVIIADGNAPYQYVRDYWSNMNNINAKELLKFIGVKFFTLELGQPQAAVLLKSEAIYHPDASTLFESLEDYYAWYNYNSSNPTVAILFIETEFKNGDLLVVNALIHAFENKGYNVIPYFYPNNGRPNIAKYLMQEGKSAVDLIIHYKMLGWSSNSTTEDIQSDLQTLNVPVLKAYKYFADYNSWLNGTQGMQSESIGATIVPSEMDGMFDPIIIATQELDPAYSAFGVTVYKPIERQINWLVNTAISWINLRYEENTDKKIAIIYWHGVGKDKGASAGHLDVYASIANLLTALKNEGYDLGNGSLPNSEDLVEIIRKQGYNIGVWASNELAEMVTNYPVILIPENEYLAWFNQLNSDKRQEVLDMWGEPPGDIMVYVKDGLRYLVLPVIQYGNVILAPEPSRGYAQDDDALYHSSSIPPTHQYLAFYFWLKQDFGADAIIDLGRHGSLAWLPGKSGPGLDIENCWPAIVSQDIPVIYPFTVEGSEGLLPKRRQGSIMISHLIPSMTISELYGELAVLNGKINDYNAPNIDADAKLALKNSILTMVSDLKINEDIGIAMTSINDSNFDEFLGKLQKYLEDIESEFIPYGLHVLGEAPTGEELTNLVQTLLGYEFQDYMASNHLNNTMIQALLTAVLINGETPEQAQILVLGSVNSAMTSYLLTALDYATRINNCTNEITSIINALNGTYIPPGMSGDPVTNQDVLPTGTNFYSFDPRKVPTDEATAIGNKMAQDIINRYLQETGKYPEKISFMLWSCHTQQDMGVMEAAIFYLLGVERVFDKNNPGIVVDVKLIENLGRPRIDVVITTTSLYISMYRSRLDLINKAVLLAANANDTLPNYVKRNSEVIYNALKAKGYSDEDARKLSVCRIFSQEEGNHNNAMQNALLITSSWENEGQLAETFIDTFGNVFMGSEINSIHIEDLYSLNLNGTEVAMFRRVVNVNDLFGDSDYFGYFGGMGLAIKHVSGQEPKMWIMNVENPSNPKLESLSESLWRDTRSTYFNSKYIQAIKSYGATGAGIFADFFRYMSAWKITSPDSVNDNMFQEAYEVYFQDKYGLGMNEWFTKNNPYAQQAMAAILLDSIRRGDWKADANVVNDLVNVLAQNVINNGIACCDCTCANLANMKWAAQYLNVDILAQFNQQIYKTTGNPGFAPSQSQPQSSPAQSGGTTTQAASESSGSAGGAGEQSTEESASPGEEGEGKAYEISPQSSSSGTSESGLPIAAIVGVIALVSLVGLGYFRGTFKGK</sequence>
<dbReference type="Proteomes" id="UP000029661">
    <property type="component" value="Chromosome"/>
</dbReference>
<dbReference type="CDD" id="cd10150">
    <property type="entry name" value="CobN_like"/>
    <property type="match status" value="1"/>
</dbReference>
<reference evidence="4" key="1">
    <citation type="submission" date="2013-12" db="EMBL/GenBank/DDBJ databases">
        <title>The complete genome sequence of Methanobacterium sp. BRM9.</title>
        <authorList>
            <consortium name="Pastoral Greenhouse Gas Research Consortium"/>
            <person name="Kelly W.J."/>
            <person name="Leahy S.C."/>
            <person name="Perry R."/>
            <person name="Li D."/>
            <person name="Altermann E."/>
            <person name="Lambie S.C."/>
            <person name="Attwood G.T."/>
        </authorList>
    </citation>
    <scope>NUCLEOTIDE SEQUENCE [LARGE SCALE GENOMIC DNA]</scope>
    <source>
        <strain evidence="4">BRM9</strain>
    </source>
</reference>
<keyword evidence="2" id="KW-0812">Transmembrane</keyword>
<evidence type="ECO:0000256" key="2">
    <source>
        <dbReference type="SAM" id="Phobius"/>
    </source>
</evidence>
<dbReference type="GeneID" id="26738901"/>
<feature type="domain" description="CobN/magnesium chelatase" evidence="3">
    <location>
        <begin position="245"/>
        <end position="1320"/>
    </location>
</feature>
<evidence type="ECO:0000313" key="6">
    <source>
        <dbReference type="Proteomes" id="UP000029661"/>
    </source>
</evidence>
<evidence type="ECO:0000313" key="4">
    <source>
        <dbReference type="EMBL" id="AIS32524.1"/>
    </source>
</evidence>
<dbReference type="Gene3D" id="2.60.40.1120">
    <property type="entry name" value="Carboxypeptidase-like, regulatory domain"/>
    <property type="match status" value="1"/>
</dbReference>
<accession>A0A089ZVJ1</accession>
<proteinExistence type="predicted"/>
<feature type="transmembrane region" description="Helical" evidence="2">
    <location>
        <begin position="1446"/>
        <end position="1467"/>
    </location>
</feature>
<evidence type="ECO:0000313" key="5">
    <source>
        <dbReference type="EMBL" id="CEL24286.1"/>
    </source>
</evidence>
<dbReference type="EMBL" id="CP006933">
    <property type="protein sequence ID" value="AIS32524.1"/>
    <property type="molecule type" value="Genomic_DNA"/>
</dbReference>
<dbReference type="Pfam" id="PF02514">
    <property type="entry name" value="CobN-Mg_chel"/>
    <property type="match status" value="1"/>
</dbReference>
<reference evidence="5" key="2">
    <citation type="submission" date="2014-09" db="EMBL/GenBank/DDBJ databases">
        <authorList>
            <person name="Bishop-Lilly K.A."/>
            <person name="Broomall S.M."/>
            <person name="Chain P.S."/>
            <person name="Chertkov O."/>
            <person name="Coyne S.R."/>
            <person name="Daligault H.E."/>
            <person name="Davenport K.W."/>
            <person name="Erkkila T."/>
            <person name="Frey K.G."/>
            <person name="Gibbons H.S."/>
            <person name="Gu W."/>
            <person name="Jaissle J."/>
            <person name="Johnson S.L."/>
            <person name="Koroleva G.I."/>
            <person name="Ladner J.T."/>
            <person name="Lo C.-C."/>
            <person name="Minogue T.D."/>
            <person name="Munk C."/>
            <person name="Palacios G.F."/>
            <person name="Redden C.L."/>
            <person name="Rosenzweig C.N."/>
            <person name="Scholz M.B."/>
            <person name="Teshima H."/>
            <person name="Xu Y."/>
        </authorList>
    </citation>
    <scope>NUCLEOTIDE SEQUENCE</scope>
    <source>
        <strain evidence="5">Mb9</strain>
    </source>
</reference>
<keyword evidence="7" id="KW-1185">Reference proteome</keyword>
<organism evidence="4 6">
    <name type="scientific">Methanobacterium formicicum</name>
    <dbReference type="NCBI Taxonomy" id="2162"/>
    <lineage>
        <taxon>Archaea</taxon>
        <taxon>Methanobacteriati</taxon>
        <taxon>Methanobacteriota</taxon>
        <taxon>Methanomada group</taxon>
        <taxon>Methanobacteria</taxon>
        <taxon>Methanobacteriales</taxon>
        <taxon>Methanobacteriaceae</taxon>
        <taxon>Methanobacterium</taxon>
    </lineage>
</organism>
<name>A0A089ZVJ1_METFO</name>
<feature type="compositionally biased region" description="Low complexity" evidence="1">
    <location>
        <begin position="1434"/>
        <end position="1444"/>
    </location>
</feature>
<dbReference type="SUPFAM" id="SSF49464">
    <property type="entry name" value="Carboxypeptidase regulatory domain-like"/>
    <property type="match status" value="1"/>
</dbReference>
<keyword evidence="2" id="KW-1133">Transmembrane helix</keyword>
<gene>
    <name evidence="4" type="primary">cobN3</name>
    <name evidence="4" type="ORF">BRM9_1714</name>
    <name evidence="5" type="ORF">MB9_0642</name>
</gene>
<dbReference type="PANTHER" id="PTHR44119:SF4">
    <property type="entry name" value="AEROBIC COBALTOCHELATASE SUBUNIT COBN"/>
    <property type="match status" value="1"/>
</dbReference>
<dbReference type="EMBL" id="LN734822">
    <property type="protein sequence ID" value="CEL24286.1"/>
    <property type="molecule type" value="Genomic_DNA"/>
</dbReference>
<feature type="compositionally biased region" description="Low complexity" evidence="1">
    <location>
        <begin position="1413"/>
        <end position="1423"/>
    </location>
</feature>
<keyword evidence="2" id="KW-0472">Membrane</keyword>
<evidence type="ECO:0000313" key="7">
    <source>
        <dbReference type="Proteomes" id="UP000062768"/>
    </source>
</evidence>